<dbReference type="VEuPathDB" id="AmoebaDB:FDP41_003930"/>
<proteinExistence type="predicted"/>
<feature type="compositionally biased region" description="Acidic residues" evidence="1">
    <location>
        <begin position="92"/>
        <end position="113"/>
    </location>
</feature>
<dbReference type="VEuPathDB" id="AmoebaDB:NF0047190"/>
<dbReference type="GeneID" id="68111148"/>
<sequence>MIITKQQDNDNLHGVILFDPSSSSSSTKKIKQEGATVASSTKVLFVPTTSHEKRELKRLKLMFEEWYRENVGPIKSDDVNTTTTATTKAVQEEDVENDEEEALSSDSESDEDNTTPSKADIKSMKPRNNSTTTSSTPTRKSDRQLKNTSKLKISVQQLIEEGHLHDGETLYFNGFKNELSFKIDKEKGIIWKDDSFSYLKPFYLRLKEDFGQKKTCNPWNTFYALRDGQRILLRKFRDAMLKSIDSNYRSKEKSPEKKKRKRNSFVKVSIYDMVEKGLLKNGDAIYLVDGNTAYHANIVEGKYIGYTDGKGKLHKFETTNSFKSFLGTNGGSWNKTFVTGSGGNGKPDKSFQDLRDMYLKSESKH</sequence>
<evidence type="ECO:0000313" key="3">
    <source>
        <dbReference type="Proteomes" id="UP000444721"/>
    </source>
</evidence>
<keyword evidence="3" id="KW-1185">Reference proteome</keyword>
<dbReference type="RefSeq" id="XP_044561990.1">
    <property type="nucleotide sequence ID" value="XM_044707289.1"/>
</dbReference>
<feature type="region of interest" description="Disordered" evidence="1">
    <location>
        <begin position="73"/>
        <end position="147"/>
    </location>
</feature>
<accession>A0A6A5BJT7</accession>
<comment type="caution">
    <text evidence="2">The sequence shown here is derived from an EMBL/GenBank/DDBJ whole genome shotgun (WGS) entry which is preliminary data.</text>
</comment>
<reference evidence="2 3" key="1">
    <citation type="journal article" date="2019" name="Sci. Rep.">
        <title>Nanopore sequencing improves the draft genome of the human pathogenic amoeba Naegleria fowleri.</title>
        <authorList>
            <person name="Liechti N."/>
            <person name="Schurch N."/>
            <person name="Bruggmann R."/>
            <person name="Wittwer M."/>
        </authorList>
    </citation>
    <scope>NUCLEOTIDE SEQUENCE [LARGE SCALE GENOMIC DNA]</scope>
    <source>
        <strain evidence="2 3">ATCC 30894</strain>
    </source>
</reference>
<organism evidence="2 3">
    <name type="scientific">Naegleria fowleri</name>
    <name type="common">Brain eating amoeba</name>
    <dbReference type="NCBI Taxonomy" id="5763"/>
    <lineage>
        <taxon>Eukaryota</taxon>
        <taxon>Discoba</taxon>
        <taxon>Heterolobosea</taxon>
        <taxon>Tetramitia</taxon>
        <taxon>Eutetramitia</taxon>
        <taxon>Vahlkampfiidae</taxon>
        <taxon>Naegleria</taxon>
    </lineage>
</organism>
<dbReference type="AlphaFoldDB" id="A0A6A5BJT7"/>
<evidence type="ECO:0000256" key="1">
    <source>
        <dbReference type="SAM" id="MobiDB-lite"/>
    </source>
</evidence>
<gene>
    <name evidence="2" type="ORF">FDP41_003930</name>
</gene>
<protein>
    <submittedName>
        <fullName evidence="2">Uncharacterized protein</fullName>
    </submittedName>
</protein>
<dbReference type="Proteomes" id="UP000444721">
    <property type="component" value="Unassembled WGS sequence"/>
</dbReference>
<dbReference type="VEuPathDB" id="AmoebaDB:NfTy_063260"/>
<feature type="region of interest" description="Disordered" evidence="1">
    <location>
        <begin position="13"/>
        <end position="33"/>
    </location>
</feature>
<dbReference type="OrthoDB" id="10383926at2759"/>
<dbReference type="EMBL" id="VFQX01000035">
    <property type="protein sequence ID" value="KAF0977277.1"/>
    <property type="molecule type" value="Genomic_DNA"/>
</dbReference>
<feature type="compositionally biased region" description="Low complexity" evidence="1">
    <location>
        <begin position="126"/>
        <end position="138"/>
    </location>
</feature>
<evidence type="ECO:0000313" key="2">
    <source>
        <dbReference type="EMBL" id="KAF0977277.1"/>
    </source>
</evidence>
<name>A0A6A5BJT7_NAEFO</name>